<name>A0A2R8CDV1_9RHOB</name>
<sequence length="36" mass="4188">MLCQVNELCLFFDAYPVLMQMHDTAPFIQGRVEAQQ</sequence>
<accession>A0A2R8CDV1</accession>
<reference evidence="2" key="1">
    <citation type="submission" date="2018-03" db="EMBL/GenBank/DDBJ databases">
        <authorList>
            <person name="Rodrigo-Torres L."/>
            <person name="Arahal R. D."/>
            <person name="Lucena T."/>
        </authorList>
    </citation>
    <scope>NUCLEOTIDE SEQUENCE [LARGE SCALE GENOMIC DNA]</scope>
    <source>
        <strain evidence="2">CECT 7615</strain>
    </source>
</reference>
<keyword evidence="2" id="KW-1185">Reference proteome</keyword>
<proteinExistence type="predicted"/>
<protein>
    <submittedName>
        <fullName evidence="1">Uncharacterized protein</fullName>
    </submittedName>
</protein>
<dbReference type="Proteomes" id="UP000244898">
    <property type="component" value="Unassembled WGS sequence"/>
</dbReference>
<gene>
    <name evidence="1" type="ORF">TRM7615_04158</name>
</gene>
<evidence type="ECO:0000313" key="1">
    <source>
        <dbReference type="EMBL" id="SPJ30624.1"/>
    </source>
</evidence>
<evidence type="ECO:0000313" key="2">
    <source>
        <dbReference type="Proteomes" id="UP000244898"/>
    </source>
</evidence>
<dbReference type="EMBL" id="ONZG01000012">
    <property type="protein sequence ID" value="SPJ30624.1"/>
    <property type="molecule type" value="Genomic_DNA"/>
</dbReference>
<dbReference type="AlphaFoldDB" id="A0A2R8CDV1"/>
<organism evidence="1 2">
    <name type="scientific">Falsiruegeria mediterranea M17</name>
    <dbReference type="NCBI Taxonomy" id="1200281"/>
    <lineage>
        <taxon>Bacteria</taxon>
        <taxon>Pseudomonadati</taxon>
        <taxon>Pseudomonadota</taxon>
        <taxon>Alphaproteobacteria</taxon>
        <taxon>Rhodobacterales</taxon>
        <taxon>Roseobacteraceae</taxon>
        <taxon>Falsiruegeria</taxon>
    </lineage>
</organism>